<dbReference type="Proteomes" id="UP000245609">
    <property type="component" value="Unassembled WGS sequence"/>
</dbReference>
<evidence type="ECO:0000313" key="3">
    <source>
        <dbReference type="Proteomes" id="UP000245609"/>
    </source>
</evidence>
<feature type="compositionally biased region" description="Polar residues" evidence="1">
    <location>
        <begin position="426"/>
        <end position="438"/>
    </location>
</feature>
<dbReference type="EMBL" id="MBFS01003257">
    <property type="protein sequence ID" value="PVU87672.1"/>
    <property type="molecule type" value="Genomic_DNA"/>
</dbReference>
<protein>
    <submittedName>
        <fullName evidence="2">Uncharacterized protein</fullName>
    </submittedName>
</protein>
<gene>
    <name evidence="2" type="ORF">BB560_006454</name>
</gene>
<feature type="region of interest" description="Disordered" evidence="1">
    <location>
        <begin position="236"/>
        <end position="262"/>
    </location>
</feature>
<accession>A0A2T9Y5Q0</accession>
<proteinExistence type="predicted"/>
<feature type="compositionally biased region" description="Polar residues" evidence="1">
    <location>
        <begin position="406"/>
        <end position="419"/>
    </location>
</feature>
<dbReference type="AlphaFoldDB" id="A0A2T9Y5Q0"/>
<feature type="region of interest" description="Disordered" evidence="1">
    <location>
        <begin position="296"/>
        <end position="319"/>
    </location>
</feature>
<reference evidence="2 3" key="1">
    <citation type="journal article" date="2018" name="MBio">
        <title>Comparative Genomics Reveals the Core Gene Toolbox for the Fungus-Insect Symbiosis.</title>
        <authorList>
            <person name="Wang Y."/>
            <person name="Stata M."/>
            <person name="Wang W."/>
            <person name="Stajich J.E."/>
            <person name="White M.M."/>
            <person name="Moncalvo J.M."/>
        </authorList>
    </citation>
    <scope>NUCLEOTIDE SEQUENCE [LARGE SCALE GENOMIC DNA]</scope>
    <source>
        <strain evidence="2 3">SC-DP-2</strain>
    </source>
</reference>
<feature type="compositionally biased region" description="Low complexity" evidence="1">
    <location>
        <begin position="244"/>
        <end position="254"/>
    </location>
</feature>
<comment type="caution">
    <text evidence="2">The sequence shown here is derived from an EMBL/GenBank/DDBJ whole genome shotgun (WGS) entry which is preliminary data.</text>
</comment>
<name>A0A2T9Y5Q0_9FUNG</name>
<feature type="region of interest" description="Disordered" evidence="1">
    <location>
        <begin position="406"/>
        <end position="438"/>
    </location>
</feature>
<sequence length="537" mass="60436">MNIDSKDHISDLEKLRLIAKTAVSESKESAQLVLKLTHQNELLVKKIESFDSTIRDIYSKLRLENTNAQNIVKQSLEIDRLYEDNSKALASISKIGLQINRMFDRFSDFENSHAQTVKDVNNLEYILSNQQERADFTNSKLFALQKSFVFELEDTLASISDQQKSHASSIEQLTTSGVESKVKINLACRNINHMIETFQQLVESNEHLQVPSHNLDNHLIDLSSTVITPFPISVSGSKSKKIIKPNSSPKNPSSHTDNRTNDNHILFDSHNIGLKPLESVCIENYNFRDITTPSSTVSTDTGLLYNDTPKPNPTRLPKPEKETTITTNNIKVKSKKVHVLQGEKDLKNKRKNHVMESLREIYGGDGYKSSYSKSEIGSAYPPNNLLNDHELYKRQLHLGNQQIKSSIVDSQTHDSSAYSSPKGRKNTSFSSQNVSNGETKYENIKSIKQHSNSITQISSSVLSPTRNIISYVHNNQSRNGWTTSSERITHSSISKRPLYSHLVNSLLLSSDSVGIRFSKPVANSSNLRDNFSSNQFS</sequence>
<keyword evidence="3" id="KW-1185">Reference proteome</keyword>
<evidence type="ECO:0000313" key="2">
    <source>
        <dbReference type="EMBL" id="PVU87672.1"/>
    </source>
</evidence>
<organism evidence="2 3">
    <name type="scientific">Smittium megazygosporum</name>
    <dbReference type="NCBI Taxonomy" id="133381"/>
    <lineage>
        <taxon>Eukaryota</taxon>
        <taxon>Fungi</taxon>
        <taxon>Fungi incertae sedis</taxon>
        <taxon>Zoopagomycota</taxon>
        <taxon>Kickxellomycotina</taxon>
        <taxon>Harpellomycetes</taxon>
        <taxon>Harpellales</taxon>
        <taxon>Legeriomycetaceae</taxon>
        <taxon>Smittium</taxon>
    </lineage>
</organism>
<evidence type="ECO:0000256" key="1">
    <source>
        <dbReference type="SAM" id="MobiDB-lite"/>
    </source>
</evidence>